<protein>
    <recommendedName>
        <fullName evidence="3">beta-N-acetylhexosaminidase</fullName>
        <ecNumber evidence="3">3.2.1.52</ecNumber>
    </recommendedName>
</protein>
<dbReference type="Pfam" id="PF00933">
    <property type="entry name" value="Glyco_hydro_3"/>
    <property type="match status" value="1"/>
</dbReference>
<dbReference type="AlphaFoldDB" id="A0A7T5UHX5"/>
<comment type="similarity">
    <text evidence="2">Belongs to the glycosyl hydrolase 3 family.</text>
</comment>
<dbReference type="GO" id="GO:0009254">
    <property type="term" value="P:peptidoglycan turnover"/>
    <property type="evidence" value="ECO:0007669"/>
    <property type="project" value="TreeGrafter"/>
</dbReference>
<accession>A0A7T5UHX5</accession>
<dbReference type="EC" id="3.2.1.52" evidence="3"/>
<dbReference type="InterPro" id="IPR017853">
    <property type="entry name" value="GH"/>
</dbReference>
<feature type="domain" description="Glycoside hydrolase family 3 N-terminal" evidence="6">
    <location>
        <begin position="34"/>
        <end position="311"/>
    </location>
</feature>
<organism evidence="7 8">
    <name type="scientific">Micavibrio aeruginosavorus</name>
    <dbReference type="NCBI Taxonomy" id="349221"/>
    <lineage>
        <taxon>Bacteria</taxon>
        <taxon>Pseudomonadati</taxon>
        <taxon>Bdellovibrionota</taxon>
        <taxon>Bdellovibrionia</taxon>
        <taxon>Bdellovibrionales</taxon>
        <taxon>Pseudobdellovibrionaceae</taxon>
        <taxon>Micavibrio</taxon>
    </lineage>
</organism>
<evidence type="ECO:0000256" key="3">
    <source>
        <dbReference type="ARBA" id="ARBA00012663"/>
    </source>
</evidence>
<reference evidence="7 8" key="1">
    <citation type="submission" date="2020-07" db="EMBL/GenBank/DDBJ databases">
        <title>Huge and variable diversity of episymbiotic CPR bacteria and DPANN archaea in groundwater ecosystems.</title>
        <authorList>
            <person name="He C.Y."/>
            <person name="Keren R."/>
            <person name="Whittaker M."/>
            <person name="Farag I.F."/>
            <person name="Doudna J."/>
            <person name="Cate J.H.D."/>
            <person name="Banfield J.F."/>
        </authorList>
    </citation>
    <scope>NUCLEOTIDE SEQUENCE [LARGE SCALE GENOMIC DNA]</scope>
    <source>
        <strain evidence="7">NC_groundwater_70_Ag_B-0.1um_54_66</strain>
    </source>
</reference>
<name>A0A7T5UHX5_9BACT</name>
<dbReference type="InterPro" id="IPR050226">
    <property type="entry name" value="NagZ_Beta-hexosaminidase"/>
</dbReference>
<evidence type="ECO:0000256" key="4">
    <source>
        <dbReference type="ARBA" id="ARBA00022801"/>
    </source>
</evidence>
<sequence>MLEDAPPAAVIFGVEGQVLTKNEEDLFRQTDPLGFILFARNCDSPQQIRDLVLSLHQAVGRVVPVLIDQEGGRVQRMKPPHWKQYEPAKYFGDRFMSDFAKGRQLLQDQVKEIAGDLRSVGVNVNCAPVLDVLFPETHAVIGDRAFSSDPQVVAALGALACEFYARSGIIPVAKHIPGHGRAAADSHKNLPVVAAKQAELEQADFVPYRQLLTRDFSEAVWGMVAHVIYSDIDTKLPASCSRKVIWDTIRQDIGFKGFLVSDDIGMDALSAHGKPHRRAEDVLRGGCDAALHCSGKFDEIEDIAQRVQKMTNEAVKRYNRSISWYKGVV</sequence>
<dbReference type="InterPro" id="IPR036962">
    <property type="entry name" value="Glyco_hydro_3_N_sf"/>
</dbReference>
<evidence type="ECO:0000259" key="6">
    <source>
        <dbReference type="Pfam" id="PF00933"/>
    </source>
</evidence>
<dbReference type="GO" id="GO:0005975">
    <property type="term" value="P:carbohydrate metabolic process"/>
    <property type="evidence" value="ECO:0007669"/>
    <property type="project" value="InterPro"/>
</dbReference>
<dbReference type="PANTHER" id="PTHR30480:SF13">
    <property type="entry name" value="BETA-HEXOSAMINIDASE"/>
    <property type="match status" value="1"/>
</dbReference>
<evidence type="ECO:0000313" key="8">
    <source>
        <dbReference type="Proteomes" id="UP000595362"/>
    </source>
</evidence>
<gene>
    <name evidence="7" type="primary">nagZ</name>
    <name evidence="7" type="ORF">HYS17_04355</name>
</gene>
<dbReference type="Proteomes" id="UP000595362">
    <property type="component" value="Chromosome"/>
</dbReference>
<keyword evidence="5 7" id="KW-0326">Glycosidase</keyword>
<dbReference type="EMBL" id="CP066681">
    <property type="protein sequence ID" value="QQG37366.1"/>
    <property type="molecule type" value="Genomic_DNA"/>
</dbReference>
<evidence type="ECO:0000256" key="1">
    <source>
        <dbReference type="ARBA" id="ARBA00001231"/>
    </source>
</evidence>
<dbReference type="Gene3D" id="3.20.20.300">
    <property type="entry name" value="Glycoside hydrolase, family 3, N-terminal domain"/>
    <property type="match status" value="1"/>
</dbReference>
<evidence type="ECO:0000256" key="2">
    <source>
        <dbReference type="ARBA" id="ARBA00005336"/>
    </source>
</evidence>
<keyword evidence="4 7" id="KW-0378">Hydrolase</keyword>
<dbReference type="PANTHER" id="PTHR30480">
    <property type="entry name" value="BETA-HEXOSAMINIDASE-RELATED"/>
    <property type="match status" value="1"/>
</dbReference>
<proteinExistence type="inferred from homology"/>
<comment type="catalytic activity">
    <reaction evidence="1">
        <text>Hydrolysis of terminal non-reducing N-acetyl-D-hexosamine residues in N-acetyl-beta-D-hexosaminides.</text>
        <dbReference type="EC" id="3.2.1.52"/>
    </reaction>
</comment>
<evidence type="ECO:0000313" key="7">
    <source>
        <dbReference type="EMBL" id="QQG37366.1"/>
    </source>
</evidence>
<dbReference type="SUPFAM" id="SSF51445">
    <property type="entry name" value="(Trans)glycosidases"/>
    <property type="match status" value="1"/>
</dbReference>
<dbReference type="NCBIfam" id="NF003740">
    <property type="entry name" value="PRK05337.1"/>
    <property type="match status" value="1"/>
</dbReference>
<evidence type="ECO:0000256" key="5">
    <source>
        <dbReference type="ARBA" id="ARBA00023295"/>
    </source>
</evidence>
<dbReference type="GO" id="GO:0004563">
    <property type="term" value="F:beta-N-acetylhexosaminidase activity"/>
    <property type="evidence" value="ECO:0007669"/>
    <property type="project" value="UniProtKB-EC"/>
</dbReference>
<dbReference type="InterPro" id="IPR001764">
    <property type="entry name" value="Glyco_hydro_3_N"/>
</dbReference>